<protein>
    <submittedName>
        <fullName evidence="1">Uncharacterized protein</fullName>
    </submittedName>
</protein>
<accession>A0ABR2CQR2</accession>
<sequence>MTIQEMGPPLSAANGHSSFGFRKWILTLKVQLYSSCHFTMNNTLQCSWTQESYGVYGSEKEREDVQLLRKSSAFGSAAASHVKFCHLIPCLFHFYIFQFWGISPCQLSCF</sequence>
<evidence type="ECO:0000313" key="1">
    <source>
        <dbReference type="EMBL" id="KAK8522125.1"/>
    </source>
</evidence>
<proteinExistence type="predicted"/>
<organism evidence="1 2">
    <name type="scientific">Hibiscus sabdariffa</name>
    <name type="common">roselle</name>
    <dbReference type="NCBI Taxonomy" id="183260"/>
    <lineage>
        <taxon>Eukaryota</taxon>
        <taxon>Viridiplantae</taxon>
        <taxon>Streptophyta</taxon>
        <taxon>Embryophyta</taxon>
        <taxon>Tracheophyta</taxon>
        <taxon>Spermatophyta</taxon>
        <taxon>Magnoliopsida</taxon>
        <taxon>eudicotyledons</taxon>
        <taxon>Gunneridae</taxon>
        <taxon>Pentapetalae</taxon>
        <taxon>rosids</taxon>
        <taxon>malvids</taxon>
        <taxon>Malvales</taxon>
        <taxon>Malvaceae</taxon>
        <taxon>Malvoideae</taxon>
        <taxon>Hibiscus</taxon>
    </lineage>
</organism>
<comment type="caution">
    <text evidence="1">The sequence shown here is derived from an EMBL/GenBank/DDBJ whole genome shotgun (WGS) entry which is preliminary data.</text>
</comment>
<reference evidence="1 2" key="1">
    <citation type="journal article" date="2024" name="G3 (Bethesda)">
        <title>Genome assembly of Hibiscus sabdariffa L. provides insights into metabolisms of medicinal natural products.</title>
        <authorList>
            <person name="Kim T."/>
        </authorList>
    </citation>
    <scope>NUCLEOTIDE SEQUENCE [LARGE SCALE GENOMIC DNA]</scope>
    <source>
        <strain evidence="1">TK-2024</strain>
        <tissue evidence="1">Old leaves</tissue>
    </source>
</reference>
<evidence type="ECO:0000313" key="2">
    <source>
        <dbReference type="Proteomes" id="UP001472677"/>
    </source>
</evidence>
<dbReference type="EMBL" id="JBBPBM010000045">
    <property type="protein sequence ID" value="KAK8522125.1"/>
    <property type="molecule type" value="Genomic_DNA"/>
</dbReference>
<name>A0ABR2CQR2_9ROSI</name>
<keyword evidence="2" id="KW-1185">Reference proteome</keyword>
<dbReference type="Proteomes" id="UP001472677">
    <property type="component" value="Unassembled WGS sequence"/>
</dbReference>
<gene>
    <name evidence="1" type="ORF">V6N12_055848</name>
</gene>